<protein>
    <submittedName>
        <fullName evidence="1">Uncharacterized protein</fullName>
    </submittedName>
</protein>
<accession>A0A8H3ZKE2</accession>
<proteinExistence type="predicted"/>
<evidence type="ECO:0000313" key="2">
    <source>
        <dbReference type="Proteomes" id="UP000434172"/>
    </source>
</evidence>
<name>A0A8H3ZKE2_9PEZI</name>
<dbReference type="Proteomes" id="UP000434172">
    <property type="component" value="Unassembled WGS sequence"/>
</dbReference>
<sequence>MAGFASVELSGVVASARCLVRTFLRCSTSSFFLRSSSPAQ</sequence>
<keyword evidence="2" id="KW-1185">Reference proteome</keyword>
<reference evidence="1 2" key="1">
    <citation type="submission" date="2019-12" db="EMBL/GenBank/DDBJ databases">
        <title>A genome sequence resource for the geographically widespread anthracnose pathogen Colletotrichum asianum.</title>
        <authorList>
            <person name="Meng Y."/>
        </authorList>
    </citation>
    <scope>NUCLEOTIDE SEQUENCE [LARGE SCALE GENOMIC DNA]</scope>
    <source>
        <strain evidence="1 2">ICMP 18580</strain>
    </source>
</reference>
<dbReference type="EMBL" id="WOWK01000102">
    <property type="protein sequence ID" value="KAF0318952.1"/>
    <property type="molecule type" value="Genomic_DNA"/>
</dbReference>
<dbReference type="AlphaFoldDB" id="A0A8H3ZKE2"/>
<gene>
    <name evidence="1" type="ORF">GQ607_013761</name>
</gene>
<organism evidence="1 2">
    <name type="scientific">Colletotrichum asianum</name>
    <dbReference type="NCBI Taxonomy" id="702518"/>
    <lineage>
        <taxon>Eukaryota</taxon>
        <taxon>Fungi</taxon>
        <taxon>Dikarya</taxon>
        <taxon>Ascomycota</taxon>
        <taxon>Pezizomycotina</taxon>
        <taxon>Sordariomycetes</taxon>
        <taxon>Hypocreomycetidae</taxon>
        <taxon>Glomerellales</taxon>
        <taxon>Glomerellaceae</taxon>
        <taxon>Colletotrichum</taxon>
        <taxon>Colletotrichum gloeosporioides species complex</taxon>
    </lineage>
</organism>
<evidence type="ECO:0000313" key="1">
    <source>
        <dbReference type="EMBL" id="KAF0318952.1"/>
    </source>
</evidence>
<comment type="caution">
    <text evidence="1">The sequence shown here is derived from an EMBL/GenBank/DDBJ whole genome shotgun (WGS) entry which is preliminary data.</text>
</comment>